<evidence type="ECO:0000256" key="1">
    <source>
        <dbReference type="ARBA" id="ARBA00022729"/>
    </source>
</evidence>
<accession>A0ABW5DW34</accession>
<dbReference type="EC" id="3.4.21.-" evidence="2"/>
<dbReference type="RefSeq" id="WP_379878080.1">
    <property type="nucleotide sequence ID" value="NZ_JBHUIP010000014.1"/>
</dbReference>
<dbReference type="Gene3D" id="2.40.10.10">
    <property type="entry name" value="Trypsin-like serine proteases"/>
    <property type="match status" value="2"/>
</dbReference>
<dbReference type="InterPro" id="IPR043504">
    <property type="entry name" value="Peptidase_S1_PA_chymotrypsin"/>
</dbReference>
<comment type="caution">
    <text evidence="2">The sequence shown here is derived from an EMBL/GenBank/DDBJ whole genome shotgun (WGS) entry which is preliminary data.</text>
</comment>
<sequence>MQPKEWPWTSIGKINIDSVGHCTGALIESDLILTARHCLDNPRTKRLVTPRQVFFLAGYARGEFAERIAIDHFELSTLPDPTADYAHNDDWALLRLSRKSKLTPIPLALLDMETIQRYAVEGVRFFRIGYPRERPHMMRVQPGCQIAGTTSDWRAVMFDCNVMTGESGGPVLMECGGHWRLVAMTTQYLSLNRQAMSFGIIPNVAELGVASQAAVCPTE</sequence>
<dbReference type="GO" id="GO:0016787">
    <property type="term" value="F:hydrolase activity"/>
    <property type="evidence" value="ECO:0007669"/>
    <property type="project" value="UniProtKB-KW"/>
</dbReference>
<dbReference type="SUPFAM" id="SSF50494">
    <property type="entry name" value="Trypsin-like serine proteases"/>
    <property type="match status" value="1"/>
</dbReference>
<dbReference type="PRINTS" id="PR00722">
    <property type="entry name" value="CHYMOTRYPSIN"/>
</dbReference>
<proteinExistence type="predicted"/>
<evidence type="ECO:0000313" key="2">
    <source>
        <dbReference type="EMBL" id="MFD2264933.1"/>
    </source>
</evidence>
<dbReference type="PROSITE" id="PS00135">
    <property type="entry name" value="TRYPSIN_SER"/>
    <property type="match status" value="1"/>
</dbReference>
<evidence type="ECO:0000313" key="3">
    <source>
        <dbReference type="Proteomes" id="UP001597295"/>
    </source>
</evidence>
<dbReference type="InterPro" id="IPR033116">
    <property type="entry name" value="TRYPSIN_SER"/>
</dbReference>
<keyword evidence="1" id="KW-0732">Signal</keyword>
<gene>
    <name evidence="2" type="ORF">ACFSM5_18650</name>
</gene>
<dbReference type="InterPro" id="IPR009003">
    <property type="entry name" value="Peptidase_S1_PA"/>
</dbReference>
<keyword evidence="2" id="KW-0378">Hydrolase</keyword>
<dbReference type="PANTHER" id="PTHR15462">
    <property type="entry name" value="SERINE PROTEASE"/>
    <property type="match status" value="1"/>
</dbReference>
<dbReference type="Proteomes" id="UP001597295">
    <property type="component" value="Unassembled WGS sequence"/>
</dbReference>
<name>A0ABW5DW34_9PROT</name>
<protein>
    <submittedName>
        <fullName evidence="2">Trypsin-like serine peptidase</fullName>
        <ecNumber evidence="2">3.4.21.-</ecNumber>
    </submittedName>
</protein>
<reference evidence="3" key="1">
    <citation type="journal article" date="2019" name="Int. J. Syst. Evol. Microbiol.">
        <title>The Global Catalogue of Microorganisms (GCM) 10K type strain sequencing project: providing services to taxonomists for standard genome sequencing and annotation.</title>
        <authorList>
            <consortium name="The Broad Institute Genomics Platform"/>
            <consortium name="The Broad Institute Genome Sequencing Center for Infectious Disease"/>
            <person name="Wu L."/>
            <person name="Ma J."/>
        </authorList>
    </citation>
    <scope>NUCLEOTIDE SEQUENCE [LARGE SCALE GENOMIC DNA]</scope>
    <source>
        <strain evidence="3">CGMCC 1.19062</strain>
    </source>
</reference>
<dbReference type="InterPro" id="IPR001314">
    <property type="entry name" value="Peptidase_S1A"/>
</dbReference>
<dbReference type="PANTHER" id="PTHR15462:SF8">
    <property type="entry name" value="SERINE PROTEASE"/>
    <property type="match status" value="1"/>
</dbReference>
<organism evidence="2 3">
    <name type="scientific">Lacibacterium aquatile</name>
    <dbReference type="NCBI Taxonomy" id="1168082"/>
    <lineage>
        <taxon>Bacteria</taxon>
        <taxon>Pseudomonadati</taxon>
        <taxon>Pseudomonadota</taxon>
        <taxon>Alphaproteobacteria</taxon>
        <taxon>Rhodospirillales</taxon>
        <taxon>Rhodospirillaceae</taxon>
    </lineage>
</organism>
<keyword evidence="3" id="KW-1185">Reference proteome</keyword>
<dbReference type="InterPro" id="IPR050966">
    <property type="entry name" value="Glutamyl_endopeptidase"/>
</dbReference>
<dbReference type="Pfam" id="PF13365">
    <property type="entry name" value="Trypsin_2"/>
    <property type="match status" value="1"/>
</dbReference>
<dbReference type="EMBL" id="JBHUIP010000014">
    <property type="protein sequence ID" value="MFD2264933.1"/>
    <property type="molecule type" value="Genomic_DNA"/>
</dbReference>